<keyword evidence="2" id="KW-1185">Reference proteome</keyword>
<protein>
    <submittedName>
        <fullName evidence="1">Uncharacterized protein</fullName>
    </submittedName>
</protein>
<reference evidence="1 2" key="1">
    <citation type="submission" date="2017-04" db="EMBL/GenBank/DDBJ databases">
        <title>Comparative genome analysis of Subtercola boreus.</title>
        <authorList>
            <person name="Cho Y.-J."/>
            <person name="Cho A."/>
            <person name="Kim O.-S."/>
            <person name="Lee J.-I."/>
        </authorList>
    </citation>
    <scope>NUCLEOTIDE SEQUENCE [LARGE SCALE GENOMIC DNA]</scope>
    <source>
        <strain evidence="1 2">K300</strain>
    </source>
</reference>
<organism evidence="1 2">
    <name type="scientific">Subtercola boreus</name>
    <dbReference type="NCBI Taxonomy" id="120213"/>
    <lineage>
        <taxon>Bacteria</taxon>
        <taxon>Bacillati</taxon>
        <taxon>Actinomycetota</taxon>
        <taxon>Actinomycetes</taxon>
        <taxon>Micrococcales</taxon>
        <taxon>Microbacteriaceae</taxon>
        <taxon>Subtercola</taxon>
    </lineage>
</organism>
<evidence type="ECO:0000313" key="2">
    <source>
        <dbReference type="Proteomes" id="UP000256486"/>
    </source>
</evidence>
<name>A0A3E0VDT2_9MICO</name>
<accession>A0A3E0VDT2</accession>
<proteinExistence type="predicted"/>
<comment type="caution">
    <text evidence="1">The sequence shown here is derived from an EMBL/GenBank/DDBJ whole genome shotgun (WGS) entry which is preliminary data.</text>
</comment>
<sequence>MPPISSLADLAAFDFDFTVDDFFAFPPAHFESQSLPPRGFQNHWREDTGDPLASLIWERYLLRMISPAPFSWIQDASRWDVKDMHFASWLQTQSQQEADAGWRDDICAVTGLPFTYAAPLLSLPDLPPRVTPLRGEDPALIFHLDADDLSEDDYEVWVSEFQRYKSAVLSAELQPL</sequence>
<dbReference type="Proteomes" id="UP000256486">
    <property type="component" value="Unassembled WGS sequence"/>
</dbReference>
<evidence type="ECO:0000313" key="1">
    <source>
        <dbReference type="EMBL" id="RFA08076.1"/>
    </source>
</evidence>
<dbReference type="RefSeq" id="WP_116413492.1">
    <property type="nucleotide sequence ID" value="NZ_NBWZ01000001.1"/>
</dbReference>
<dbReference type="AlphaFoldDB" id="A0A3E0VDT2"/>
<gene>
    <name evidence="1" type="ORF">B7R54_01740</name>
</gene>
<dbReference type="EMBL" id="NBWZ01000001">
    <property type="protein sequence ID" value="RFA08076.1"/>
    <property type="molecule type" value="Genomic_DNA"/>
</dbReference>